<evidence type="ECO:0008006" key="3">
    <source>
        <dbReference type="Google" id="ProtNLM"/>
    </source>
</evidence>
<dbReference type="AlphaFoldDB" id="A0A4P8IMI5"/>
<evidence type="ECO:0000313" key="2">
    <source>
        <dbReference type="Proteomes" id="UP000298656"/>
    </source>
</evidence>
<dbReference type="KEGG" id="tvl:FAZ95_13875"/>
<sequence length="108" mass="10530">MKVTVTVATAAAALPAGLVFGGIKVSLTDSKSNPVVDSTGAPVAAQTLTAAPYVAEFNNVPDGAYSATAAAIDTTGGDIGNAITQAFTVNSAAPATYDSPQGITITAN</sequence>
<keyword evidence="2" id="KW-1185">Reference proteome</keyword>
<reference evidence="1 2" key="1">
    <citation type="submission" date="2019-05" db="EMBL/GenBank/DDBJ databases">
        <title>Burkholderia sp. DHOD12, isolated from subtropical forest soil.</title>
        <authorList>
            <person name="Gao Z.-H."/>
            <person name="Qiu L.-H."/>
        </authorList>
    </citation>
    <scope>NUCLEOTIDE SEQUENCE [LARGE SCALE GENOMIC DNA]</scope>
    <source>
        <strain evidence="1 2">DHOD12</strain>
    </source>
</reference>
<organism evidence="1 2">
    <name type="scientific">Trinickia violacea</name>
    <dbReference type="NCBI Taxonomy" id="2571746"/>
    <lineage>
        <taxon>Bacteria</taxon>
        <taxon>Pseudomonadati</taxon>
        <taxon>Pseudomonadota</taxon>
        <taxon>Betaproteobacteria</taxon>
        <taxon>Burkholderiales</taxon>
        <taxon>Burkholderiaceae</taxon>
        <taxon>Trinickia</taxon>
    </lineage>
</organism>
<proteinExistence type="predicted"/>
<dbReference type="RefSeq" id="WP_137332991.1">
    <property type="nucleotide sequence ID" value="NZ_CP040077.1"/>
</dbReference>
<evidence type="ECO:0000313" key="1">
    <source>
        <dbReference type="EMBL" id="QCP50172.1"/>
    </source>
</evidence>
<protein>
    <recommendedName>
        <fullName evidence="3">Bacterial Ig-like domain-containing protein</fullName>
    </recommendedName>
</protein>
<dbReference type="EMBL" id="CP040077">
    <property type="protein sequence ID" value="QCP50172.1"/>
    <property type="molecule type" value="Genomic_DNA"/>
</dbReference>
<gene>
    <name evidence="1" type="ORF">FAZ95_13875</name>
</gene>
<name>A0A4P8IMI5_9BURK</name>
<accession>A0A4P8IMI5</accession>
<dbReference type="Proteomes" id="UP000298656">
    <property type="component" value="Chromosome 1"/>
</dbReference>